<dbReference type="PANTHER" id="PTHR30337:SF0">
    <property type="entry name" value="NUCLEASE SBCCD SUBUNIT D"/>
    <property type="match status" value="1"/>
</dbReference>
<dbReference type="InterPro" id="IPR029052">
    <property type="entry name" value="Metallo-depent_PP-like"/>
</dbReference>
<comment type="caution">
    <text evidence="5">The sequence shown here is derived from an EMBL/GenBank/DDBJ whole genome shotgun (WGS) entry which is preliminary data.</text>
</comment>
<dbReference type="EMBL" id="BMNL01000002">
    <property type="protein sequence ID" value="GGP20546.1"/>
    <property type="molecule type" value="Genomic_DNA"/>
</dbReference>
<keyword evidence="2" id="KW-0378">Hydrolase</keyword>
<keyword evidence="6" id="KW-1185">Reference proteome</keyword>
<dbReference type="OrthoDB" id="11638at2157"/>
<dbReference type="AlphaFoldDB" id="A0A830GVS1"/>
<evidence type="ECO:0000256" key="1">
    <source>
        <dbReference type="ARBA" id="ARBA00022722"/>
    </source>
</evidence>
<dbReference type="InterPro" id="IPR050535">
    <property type="entry name" value="DNA_Repair-Maintenance_Comp"/>
</dbReference>
<dbReference type="Pfam" id="PF00149">
    <property type="entry name" value="Metallophos"/>
    <property type="match status" value="1"/>
</dbReference>
<dbReference type="SUPFAM" id="SSF56300">
    <property type="entry name" value="Metallo-dependent phosphatases"/>
    <property type="match status" value="1"/>
</dbReference>
<evidence type="ECO:0000256" key="3">
    <source>
        <dbReference type="ARBA" id="ARBA00022839"/>
    </source>
</evidence>
<name>A0A830GVS1_9CREN</name>
<gene>
    <name evidence="5" type="ORF">GCM10007981_09070</name>
</gene>
<keyword evidence="3 5" id="KW-0269">Exonuclease</keyword>
<evidence type="ECO:0000313" key="6">
    <source>
        <dbReference type="Proteomes" id="UP000610960"/>
    </source>
</evidence>
<dbReference type="GO" id="GO:0004527">
    <property type="term" value="F:exonuclease activity"/>
    <property type="evidence" value="ECO:0007669"/>
    <property type="project" value="UniProtKB-KW"/>
</dbReference>
<reference evidence="5" key="2">
    <citation type="submission" date="2020-09" db="EMBL/GenBank/DDBJ databases">
        <authorList>
            <person name="Sun Q."/>
            <person name="Ohkuma M."/>
        </authorList>
    </citation>
    <scope>NUCLEOTIDE SEQUENCE</scope>
    <source>
        <strain evidence="5">JCM 10088</strain>
    </source>
</reference>
<sequence>MLLAHVSDIHLGRRQYGLEARAKDYEKAFMQVVDDLVKLREEKGLEAVLVTGDVFDSPRPTPSMYMAAIEGFAKLRDSHIEVFAIRGNHDASPLNPVDNPLRVLSNTGMLRLLDDEYVDLGDIRVVGIGCRPGDRGGEVIEKIKEMYKGERTVVMLHQYVKGTPYKYPMPDLDYFAINEELPREPYYALGHIHEHGLRHPKLKAVYAGSLEIWDSSEFETYELAGTELRFKKGQDKKGFLLLEVDGDVKTEGVEIRGTRRMIRLIVGISGDEPGEVRKQVEEAIHKIGVRDAYVEVELVGVMHDGARLRDYSLKELRNEQSGALKIDVRMDLHRRAVKAERGLQRYGINEIIRSALLSGLTDATGKEDLVNAVMEALALVEEDKIDEAIKLIRRRVGLDEGLGDAHDTRS</sequence>
<proteinExistence type="predicted"/>
<dbReference type="InterPro" id="IPR004843">
    <property type="entry name" value="Calcineurin-like_PHP"/>
</dbReference>
<reference evidence="5" key="1">
    <citation type="journal article" date="2014" name="Int. J. Syst. Evol. Microbiol.">
        <title>Complete genome sequence of Corynebacterium casei LMG S-19264T (=DSM 44701T), isolated from a smear-ripened cheese.</title>
        <authorList>
            <consortium name="US DOE Joint Genome Institute (JGI-PGF)"/>
            <person name="Walter F."/>
            <person name="Albersmeier A."/>
            <person name="Kalinowski J."/>
            <person name="Ruckert C."/>
        </authorList>
    </citation>
    <scope>NUCLEOTIDE SEQUENCE</scope>
    <source>
        <strain evidence="5">JCM 10088</strain>
    </source>
</reference>
<dbReference type="Gene3D" id="3.60.21.10">
    <property type="match status" value="1"/>
</dbReference>
<evidence type="ECO:0000313" key="5">
    <source>
        <dbReference type="EMBL" id="GGP20546.1"/>
    </source>
</evidence>
<dbReference type="Proteomes" id="UP000610960">
    <property type="component" value="Unassembled WGS sequence"/>
</dbReference>
<feature type="domain" description="Calcineurin-like phosphoesterase" evidence="4">
    <location>
        <begin position="1"/>
        <end position="194"/>
    </location>
</feature>
<protein>
    <submittedName>
        <fullName evidence="5">Exonuclease SbcD</fullName>
    </submittedName>
</protein>
<evidence type="ECO:0000259" key="4">
    <source>
        <dbReference type="Pfam" id="PF00149"/>
    </source>
</evidence>
<dbReference type="RefSeq" id="WP_188596235.1">
    <property type="nucleotide sequence ID" value="NZ_BMNL01000002.1"/>
</dbReference>
<dbReference type="PANTHER" id="PTHR30337">
    <property type="entry name" value="COMPONENT OF ATP-DEPENDENT DSDNA EXONUCLEASE"/>
    <property type="match status" value="1"/>
</dbReference>
<dbReference type="InterPro" id="IPR041796">
    <property type="entry name" value="Mre11_N"/>
</dbReference>
<evidence type="ECO:0000256" key="2">
    <source>
        <dbReference type="ARBA" id="ARBA00022801"/>
    </source>
</evidence>
<organism evidence="5 6">
    <name type="scientific">Thermocladium modestius</name>
    <dbReference type="NCBI Taxonomy" id="62609"/>
    <lineage>
        <taxon>Archaea</taxon>
        <taxon>Thermoproteota</taxon>
        <taxon>Thermoprotei</taxon>
        <taxon>Thermoproteales</taxon>
        <taxon>Thermoproteaceae</taxon>
        <taxon>Thermocladium</taxon>
    </lineage>
</organism>
<accession>A0A830GVS1</accession>
<keyword evidence="1" id="KW-0540">Nuclease</keyword>
<dbReference type="CDD" id="cd00840">
    <property type="entry name" value="MPP_Mre11_N"/>
    <property type="match status" value="1"/>
</dbReference>